<organism evidence="6 7">
    <name type="scientific">Oedothorax gibbosus</name>
    <dbReference type="NCBI Taxonomy" id="931172"/>
    <lineage>
        <taxon>Eukaryota</taxon>
        <taxon>Metazoa</taxon>
        <taxon>Ecdysozoa</taxon>
        <taxon>Arthropoda</taxon>
        <taxon>Chelicerata</taxon>
        <taxon>Arachnida</taxon>
        <taxon>Araneae</taxon>
        <taxon>Araneomorphae</taxon>
        <taxon>Entelegynae</taxon>
        <taxon>Araneoidea</taxon>
        <taxon>Linyphiidae</taxon>
        <taxon>Erigoninae</taxon>
        <taxon>Oedothorax</taxon>
    </lineage>
</organism>
<dbReference type="InterPro" id="IPR051179">
    <property type="entry name" value="WD_repeat_multifunction"/>
</dbReference>
<comment type="caution">
    <text evidence="6">The sequence shown here is derived from an EMBL/GenBank/DDBJ whole genome shotgun (WGS) entry which is preliminary data.</text>
</comment>
<dbReference type="SUPFAM" id="SSF50978">
    <property type="entry name" value="WD40 repeat-like"/>
    <property type="match status" value="1"/>
</dbReference>
<keyword evidence="7" id="KW-1185">Reference proteome</keyword>
<dbReference type="GO" id="GO:0000502">
    <property type="term" value="C:proteasome complex"/>
    <property type="evidence" value="ECO:0007669"/>
    <property type="project" value="UniProtKB-KW"/>
</dbReference>
<evidence type="ECO:0000256" key="5">
    <source>
        <dbReference type="PROSITE-ProRule" id="PRU00221"/>
    </source>
</evidence>
<feature type="repeat" description="WD" evidence="5">
    <location>
        <begin position="137"/>
        <end position="178"/>
    </location>
</feature>
<dbReference type="InterPro" id="IPR015943">
    <property type="entry name" value="WD40/YVTN_repeat-like_dom_sf"/>
</dbReference>
<keyword evidence="3" id="KW-0647">Proteasome</keyword>
<evidence type="ECO:0000256" key="2">
    <source>
        <dbReference type="ARBA" id="ARBA00022737"/>
    </source>
</evidence>
<dbReference type="Proteomes" id="UP000827092">
    <property type="component" value="Unassembled WGS sequence"/>
</dbReference>
<evidence type="ECO:0008006" key="8">
    <source>
        <dbReference type="Google" id="ProtNLM"/>
    </source>
</evidence>
<dbReference type="EMBL" id="JAFNEN010000248">
    <property type="protein sequence ID" value="KAG8188129.1"/>
    <property type="molecule type" value="Genomic_DNA"/>
</dbReference>
<evidence type="ECO:0000256" key="4">
    <source>
        <dbReference type="ARBA" id="ARBA00038321"/>
    </source>
</evidence>
<keyword evidence="1 5" id="KW-0853">WD repeat</keyword>
<accession>A0AAV6UVA7</accession>
<feature type="repeat" description="WD" evidence="5">
    <location>
        <begin position="179"/>
        <end position="211"/>
    </location>
</feature>
<dbReference type="InterPro" id="IPR036322">
    <property type="entry name" value="WD40_repeat_dom_sf"/>
</dbReference>
<protein>
    <recommendedName>
        <fullName evidence="8">Proteasomal ATPase-associated factor 1</fullName>
    </recommendedName>
</protein>
<dbReference type="InterPro" id="IPR001680">
    <property type="entry name" value="WD40_rpt"/>
</dbReference>
<gene>
    <name evidence="6" type="ORF">JTE90_029057</name>
</gene>
<dbReference type="SMART" id="SM00320">
    <property type="entry name" value="WD40"/>
    <property type="match status" value="6"/>
</dbReference>
<dbReference type="PANTHER" id="PTHR19857">
    <property type="entry name" value="MITOCHONDRIAL DIVISION PROTEIN 1-RELATED"/>
    <property type="match status" value="1"/>
</dbReference>
<dbReference type="PROSITE" id="PS50294">
    <property type="entry name" value="WD_REPEATS_REGION"/>
    <property type="match status" value="2"/>
</dbReference>
<name>A0AAV6UVA7_9ARAC</name>
<keyword evidence="2" id="KW-0677">Repeat</keyword>
<proteinExistence type="inferred from homology"/>
<dbReference type="PANTHER" id="PTHR19857:SF19">
    <property type="entry name" value="26S PROTEASOME REGULATORY SUBUNIT RPN14"/>
    <property type="match status" value="1"/>
</dbReference>
<comment type="similarity">
    <text evidence="4">Belongs to the WD repeat PAAF1/RPN14 family.</text>
</comment>
<dbReference type="Gene3D" id="2.130.10.10">
    <property type="entry name" value="YVTN repeat-like/Quinoprotein amine dehydrogenase"/>
    <property type="match status" value="2"/>
</dbReference>
<evidence type="ECO:0000256" key="1">
    <source>
        <dbReference type="ARBA" id="ARBA00022574"/>
    </source>
</evidence>
<evidence type="ECO:0000313" key="7">
    <source>
        <dbReference type="Proteomes" id="UP000827092"/>
    </source>
</evidence>
<evidence type="ECO:0000313" key="6">
    <source>
        <dbReference type="EMBL" id="KAG8188129.1"/>
    </source>
</evidence>
<reference evidence="6 7" key="1">
    <citation type="journal article" date="2022" name="Nat. Ecol. Evol.">
        <title>A masculinizing supergene underlies an exaggerated male reproductive morph in a spider.</title>
        <authorList>
            <person name="Hendrickx F."/>
            <person name="De Corte Z."/>
            <person name="Sonet G."/>
            <person name="Van Belleghem S.M."/>
            <person name="Kostlbacher S."/>
            <person name="Vangestel C."/>
        </authorList>
    </citation>
    <scope>NUCLEOTIDE SEQUENCE [LARGE SCALE GENOMIC DNA]</scope>
    <source>
        <strain evidence="6">W744_W776</strain>
    </source>
</reference>
<sequence>MDSVTPTIVKRPLLSLQCNWNEALREYNGTAWVSCKEPGSSSKHGKLTSMSTSENQLHSVKASDRFKVENVTTTSLKLSHEDPNCNCEFHAPNKVFSRIHQKSVTRLDVTAELGVSVCSENKLLVWDVSDGGVLRNLEGHIWDIYCCSFFPSGSVILSTGADMQIKIWAADTGKCAATLTGHTAAITDTAIVERGRNIVTVSKDGTVRLWDCGKSSCLHVLSRENGNINCCKVEPVDIDVGTPNETPSDREVGTGGKLLIMGCESGTFKGVGLQSHKQIFQYKCDSAVNCCCFISSTSAAFGTQDGKIWLFDLRARQPVTIWEESSSPVLCLITVKNGLFCGRADGSSIYIAFDSDKCIQLTGPDFEPVYCIASNGRSIFTGSRDGHIRRYNLPL</sequence>
<dbReference type="PROSITE" id="PS50082">
    <property type="entry name" value="WD_REPEATS_2"/>
    <property type="match status" value="2"/>
</dbReference>
<dbReference type="Pfam" id="PF00400">
    <property type="entry name" value="WD40"/>
    <property type="match status" value="3"/>
</dbReference>
<dbReference type="AlphaFoldDB" id="A0AAV6UVA7"/>
<evidence type="ECO:0000256" key="3">
    <source>
        <dbReference type="ARBA" id="ARBA00022942"/>
    </source>
</evidence>